<feature type="compositionally biased region" description="Polar residues" evidence="1">
    <location>
        <begin position="116"/>
        <end position="128"/>
    </location>
</feature>
<gene>
    <name evidence="2" type="ORF">TWF506_010212</name>
</gene>
<dbReference type="PANTHER" id="PTHR42070">
    <property type="entry name" value="FILAMENT ASSOCIATED PROTEIN, PUTATIVE (AFU_ORTHOLOGUE AFUA_8G06630)-RELATED"/>
    <property type="match status" value="1"/>
</dbReference>
<dbReference type="CDD" id="cd14688">
    <property type="entry name" value="bZIP_YAP"/>
    <property type="match status" value="1"/>
</dbReference>
<feature type="region of interest" description="Disordered" evidence="1">
    <location>
        <begin position="116"/>
        <end position="178"/>
    </location>
</feature>
<evidence type="ECO:0000313" key="3">
    <source>
        <dbReference type="Proteomes" id="UP001307849"/>
    </source>
</evidence>
<protein>
    <recommendedName>
        <fullName evidence="4">BZIP domain-containing protein</fullName>
    </recommendedName>
</protein>
<proteinExistence type="predicted"/>
<evidence type="ECO:0000256" key="1">
    <source>
        <dbReference type="SAM" id="MobiDB-lite"/>
    </source>
</evidence>
<feature type="region of interest" description="Disordered" evidence="1">
    <location>
        <begin position="1"/>
        <end position="23"/>
    </location>
</feature>
<feature type="compositionally biased region" description="Low complexity" evidence="1">
    <location>
        <begin position="141"/>
        <end position="151"/>
    </location>
</feature>
<evidence type="ECO:0008006" key="4">
    <source>
        <dbReference type="Google" id="ProtNLM"/>
    </source>
</evidence>
<dbReference type="PANTHER" id="PTHR42070:SF1">
    <property type="entry name" value="FILAMENT ASSOCIATED PROTEIN, PUTATIVE (AFU_ORTHOLOGUE AFUA_8G06630)-RELATED"/>
    <property type="match status" value="1"/>
</dbReference>
<evidence type="ECO:0000313" key="2">
    <source>
        <dbReference type="EMBL" id="KAK6508107.1"/>
    </source>
</evidence>
<sequence>MSDTPSKQRIQERIRENKRRHRARKKEYVEELERKLRDYHQQGVQATQEIQEAALRVVKQNLQLKGLLKHVGVDDYTIQEWLQGEQAQGPECLQVTREEVAHRSKYVCTEIGQTLAPTQDHTSSTEETQPAYVPSGMADCQNNMRSNQRSSSSHEAESPGCPEGSSEQPTEYPTSHPPCKIMTILAENPNIDITQIPVPWPSDIQNPAEEASDGVECSKAYEMCMRLAQSDKAVEGIAQSLEKGCVNNSTGKGCRVKTKVIWEMIDQLSL</sequence>
<dbReference type="AlphaFoldDB" id="A0AAN8PBD1"/>
<dbReference type="Proteomes" id="UP001307849">
    <property type="component" value="Unassembled WGS sequence"/>
</dbReference>
<reference evidence="2 3" key="1">
    <citation type="submission" date="2019-10" db="EMBL/GenBank/DDBJ databases">
        <authorList>
            <person name="Palmer J.M."/>
        </authorList>
    </citation>
    <scope>NUCLEOTIDE SEQUENCE [LARGE SCALE GENOMIC DNA]</scope>
    <source>
        <strain evidence="2 3">TWF506</strain>
    </source>
</reference>
<name>A0AAN8PBD1_9PEZI</name>
<dbReference type="EMBL" id="JAVHJM010000008">
    <property type="protein sequence ID" value="KAK6508107.1"/>
    <property type="molecule type" value="Genomic_DNA"/>
</dbReference>
<keyword evidence="3" id="KW-1185">Reference proteome</keyword>
<comment type="caution">
    <text evidence="2">The sequence shown here is derived from an EMBL/GenBank/DDBJ whole genome shotgun (WGS) entry which is preliminary data.</text>
</comment>
<organism evidence="2 3">
    <name type="scientific">Arthrobotrys conoides</name>
    <dbReference type="NCBI Taxonomy" id="74498"/>
    <lineage>
        <taxon>Eukaryota</taxon>
        <taxon>Fungi</taxon>
        <taxon>Dikarya</taxon>
        <taxon>Ascomycota</taxon>
        <taxon>Pezizomycotina</taxon>
        <taxon>Orbiliomycetes</taxon>
        <taxon>Orbiliales</taxon>
        <taxon>Orbiliaceae</taxon>
        <taxon>Arthrobotrys</taxon>
    </lineage>
</organism>
<accession>A0AAN8PBD1</accession>